<feature type="domain" description="GtrA/DPMS transmembrane" evidence="6">
    <location>
        <begin position="14"/>
        <end position="126"/>
    </location>
</feature>
<dbReference type="InterPro" id="IPR007267">
    <property type="entry name" value="GtrA_DPMS_TM"/>
</dbReference>
<feature type="transmembrane region" description="Helical" evidence="5">
    <location>
        <begin position="73"/>
        <end position="94"/>
    </location>
</feature>
<evidence type="ECO:0000313" key="8">
    <source>
        <dbReference type="Proteomes" id="UP001597176"/>
    </source>
</evidence>
<dbReference type="EMBL" id="JBHTND010000010">
    <property type="protein sequence ID" value="MFD1301846.1"/>
    <property type="molecule type" value="Genomic_DNA"/>
</dbReference>
<evidence type="ECO:0000256" key="2">
    <source>
        <dbReference type="ARBA" id="ARBA00022692"/>
    </source>
</evidence>
<evidence type="ECO:0000259" key="6">
    <source>
        <dbReference type="Pfam" id="PF04138"/>
    </source>
</evidence>
<dbReference type="Pfam" id="PF04138">
    <property type="entry name" value="GtrA_DPMS_TM"/>
    <property type="match status" value="1"/>
</dbReference>
<evidence type="ECO:0000256" key="3">
    <source>
        <dbReference type="ARBA" id="ARBA00022989"/>
    </source>
</evidence>
<keyword evidence="4 5" id="KW-0472">Membrane</keyword>
<feature type="transmembrane region" description="Helical" evidence="5">
    <location>
        <begin position="100"/>
        <end position="121"/>
    </location>
</feature>
<evidence type="ECO:0000256" key="5">
    <source>
        <dbReference type="SAM" id="Phobius"/>
    </source>
</evidence>
<evidence type="ECO:0000256" key="1">
    <source>
        <dbReference type="ARBA" id="ARBA00004141"/>
    </source>
</evidence>
<protein>
    <submittedName>
        <fullName evidence="7">GtrA family protein</fullName>
    </submittedName>
</protein>
<proteinExistence type="predicted"/>
<dbReference type="Proteomes" id="UP001597176">
    <property type="component" value="Unassembled WGS sequence"/>
</dbReference>
<dbReference type="RefSeq" id="WP_238206766.1">
    <property type="nucleotide sequence ID" value="NZ_JBHTND010000010.1"/>
</dbReference>
<name>A0ABW3WYT7_9HYPH</name>
<feature type="transmembrane region" description="Helical" evidence="5">
    <location>
        <begin position="40"/>
        <end position="61"/>
    </location>
</feature>
<keyword evidence="3 5" id="KW-1133">Transmembrane helix</keyword>
<keyword evidence="2 5" id="KW-0812">Transmembrane</keyword>
<evidence type="ECO:0000256" key="4">
    <source>
        <dbReference type="ARBA" id="ARBA00023136"/>
    </source>
</evidence>
<organism evidence="7 8">
    <name type="scientific">Methylobacterium marchantiae</name>
    <dbReference type="NCBI Taxonomy" id="600331"/>
    <lineage>
        <taxon>Bacteria</taxon>
        <taxon>Pseudomonadati</taxon>
        <taxon>Pseudomonadota</taxon>
        <taxon>Alphaproteobacteria</taxon>
        <taxon>Hyphomicrobiales</taxon>
        <taxon>Methylobacteriaceae</taxon>
        <taxon>Methylobacterium</taxon>
    </lineage>
</organism>
<sequence>MTTPSLTMRLARMILVGGIATLLYAGSSLAMTTLAGLPLTLASPLSYGLASIWSYAGHRWLTFGDRQPAPRSALRFSALTMAGYGAAAAIPALVTDTFGGPPWLSILVVCIAIPAANYMILSRHIFSGSSPATQAGMGQPG</sequence>
<reference evidence="8" key="1">
    <citation type="journal article" date="2019" name="Int. J. Syst. Evol. Microbiol.">
        <title>The Global Catalogue of Microorganisms (GCM) 10K type strain sequencing project: providing services to taxonomists for standard genome sequencing and annotation.</title>
        <authorList>
            <consortium name="The Broad Institute Genomics Platform"/>
            <consortium name="The Broad Institute Genome Sequencing Center for Infectious Disease"/>
            <person name="Wu L."/>
            <person name="Ma J."/>
        </authorList>
    </citation>
    <scope>NUCLEOTIDE SEQUENCE [LARGE SCALE GENOMIC DNA]</scope>
    <source>
        <strain evidence="8">CCUG 56108</strain>
    </source>
</reference>
<comment type="caution">
    <text evidence="7">The sequence shown here is derived from an EMBL/GenBank/DDBJ whole genome shotgun (WGS) entry which is preliminary data.</text>
</comment>
<comment type="subcellular location">
    <subcellularLocation>
        <location evidence="1">Membrane</location>
        <topology evidence="1">Multi-pass membrane protein</topology>
    </subcellularLocation>
</comment>
<evidence type="ECO:0000313" key="7">
    <source>
        <dbReference type="EMBL" id="MFD1301846.1"/>
    </source>
</evidence>
<keyword evidence="8" id="KW-1185">Reference proteome</keyword>
<accession>A0ABW3WYT7</accession>
<gene>
    <name evidence="7" type="ORF">ACFQ4G_09645</name>
</gene>